<evidence type="ECO:0000313" key="1">
    <source>
        <dbReference type="EMBL" id="TNN77281.1"/>
    </source>
</evidence>
<evidence type="ECO:0000313" key="2">
    <source>
        <dbReference type="Proteomes" id="UP000314294"/>
    </source>
</evidence>
<dbReference type="Proteomes" id="UP000314294">
    <property type="component" value="Unassembled WGS sequence"/>
</dbReference>
<accession>A0A4Z2IHS1</accession>
<sequence length="161" mass="18531">MGLQGLWDLSLGNCKEKQLHVRRHVWPDQAVEDWAVINEVTQHTTVHGLELTQGIDVLVCTGTPCIYDIVPAFYGLREWESVSLNGQKLYTNRPQYPPSSPQVLRWAQLRREEREEALDLPPPHPREIAGDRDIHMMIAAHIRGFRGMLRSCMERPGQMKI</sequence>
<dbReference type="AlphaFoldDB" id="A0A4Z2IHS1"/>
<name>A0A4Z2IHS1_9TELE</name>
<proteinExistence type="predicted"/>
<dbReference type="OrthoDB" id="10521366at2759"/>
<organism evidence="1 2">
    <name type="scientific">Liparis tanakae</name>
    <name type="common">Tanaka's snailfish</name>
    <dbReference type="NCBI Taxonomy" id="230148"/>
    <lineage>
        <taxon>Eukaryota</taxon>
        <taxon>Metazoa</taxon>
        <taxon>Chordata</taxon>
        <taxon>Craniata</taxon>
        <taxon>Vertebrata</taxon>
        <taxon>Euteleostomi</taxon>
        <taxon>Actinopterygii</taxon>
        <taxon>Neopterygii</taxon>
        <taxon>Teleostei</taxon>
        <taxon>Neoteleostei</taxon>
        <taxon>Acanthomorphata</taxon>
        <taxon>Eupercaria</taxon>
        <taxon>Perciformes</taxon>
        <taxon>Cottioidei</taxon>
        <taxon>Cottales</taxon>
        <taxon>Liparidae</taxon>
        <taxon>Liparis</taxon>
    </lineage>
</organism>
<dbReference type="EMBL" id="SRLO01000085">
    <property type="protein sequence ID" value="TNN77281.1"/>
    <property type="molecule type" value="Genomic_DNA"/>
</dbReference>
<reference evidence="1 2" key="1">
    <citation type="submission" date="2019-03" db="EMBL/GenBank/DDBJ databases">
        <title>First draft genome of Liparis tanakae, snailfish: a comprehensive survey of snailfish specific genes.</title>
        <authorList>
            <person name="Kim W."/>
            <person name="Song I."/>
            <person name="Jeong J.-H."/>
            <person name="Kim D."/>
            <person name="Kim S."/>
            <person name="Ryu S."/>
            <person name="Song J.Y."/>
            <person name="Lee S.K."/>
        </authorList>
    </citation>
    <scope>NUCLEOTIDE SEQUENCE [LARGE SCALE GENOMIC DNA]</scope>
    <source>
        <tissue evidence="1">Muscle</tissue>
    </source>
</reference>
<gene>
    <name evidence="1" type="ORF">EYF80_012588</name>
</gene>
<protein>
    <submittedName>
        <fullName evidence="1">Uncharacterized protein</fullName>
    </submittedName>
</protein>
<keyword evidence="2" id="KW-1185">Reference proteome</keyword>
<comment type="caution">
    <text evidence="1">The sequence shown here is derived from an EMBL/GenBank/DDBJ whole genome shotgun (WGS) entry which is preliminary data.</text>
</comment>